<gene>
    <name evidence="2" type="ORF">CMTB2_07146</name>
</gene>
<dbReference type="InterPro" id="IPR042098">
    <property type="entry name" value="TauD-like_sf"/>
</dbReference>
<comment type="caution">
    <text evidence="2">The sequence shown here is derived from an EMBL/GenBank/DDBJ whole genome shotgun (WGS) entry which is preliminary data.</text>
</comment>
<dbReference type="SUPFAM" id="SSF51197">
    <property type="entry name" value="Clavaminate synthase-like"/>
    <property type="match status" value="1"/>
</dbReference>
<evidence type="ECO:0000256" key="1">
    <source>
        <dbReference type="ARBA" id="ARBA00023002"/>
    </source>
</evidence>
<dbReference type="GO" id="GO:0016706">
    <property type="term" value="F:2-oxoglutarate-dependent dioxygenase activity"/>
    <property type="evidence" value="ECO:0007669"/>
    <property type="project" value="UniProtKB-ARBA"/>
</dbReference>
<dbReference type="AlphaFoldDB" id="A0AAI9AGZ0"/>
<dbReference type="Proteomes" id="UP000003288">
    <property type="component" value="Unassembled WGS sequence"/>
</dbReference>
<name>A0AAI9AGZ0_9BACT</name>
<proteinExistence type="predicted"/>
<dbReference type="Gene3D" id="3.60.130.10">
    <property type="entry name" value="Clavaminate synthase-like"/>
    <property type="match status" value="1"/>
</dbReference>
<sequence length="186" mass="21710">MYRNLTPVKKQNMVGSHGTKNFYFHVDNPIYLLEPEYKECSLNSPEILAILGLRSNPMAITSLLAIEEVIKNLDKTTIDNLKKPIYTVRTPDSFDKKHEIKNIPILYSYGTEYFTRFDYHNTYSCKEEGIKALSNFKDAISMSKKIEICIDKGTMIIFKNQKILHARNEFTTNYDGYDRWLLRAYA</sequence>
<protein>
    <submittedName>
        <fullName evidence="2">Clavaminate synthase-like (Oxidase)</fullName>
    </submittedName>
</protein>
<accession>A0AAI9AGZ0</accession>
<organism evidence="2 3">
    <name type="scientific">Caminibacter mediatlanticus TB-2</name>
    <dbReference type="NCBI Taxonomy" id="391592"/>
    <lineage>
        <taxon>Bacteria</taxon>
        <taxon>Pseudomonadati</taxon>
        <taxon>Campylobacterota</taxon>
        <taxon>Epsilonproteobacteria</taxon>
        <taxon>Nautiliales</taxon>
        <taxon>Nautiliaceae</taxon>
        <taxon>Caminibacter</taxon>
    </lineage>
</organism>
<dbReference type="EMBL" id="ABCJ01000002">
    <property type="protein sequence ID" value="EDM24011.1"/>
    <property type="molecule type" value="Genomic_DNA"/>
</dbReference>
<evidence type="ECO:0000313" key="3">
    <source>
        <dbReference type="Proteomes" id="UP000003288"/>
    </source>
</evidence>
<evidence type="ECO:0000313" key="2">
    <source>
        <dbReference type="EMBL" id="EDM24011.1"/>
    </source>
</evidence>
<keyword evidence="1" id="KW-0560">Oxidoreductase</keyword>
<dbReference type="RefSeq" id="WP_007473966.1">
    <property type="nucleotide sequence ID" value="NZ_ABCJ01000002.1"/>
</dbReference>
<reference evidence="2 3" key="1">
    <citation type="journal article" date="2011" name="Stand. Genomic Sci.">
        <title>Draft genome sequence of Caminibacter mediatlanticus strain TB-2, an epsilonproteobacterium isolated from a deep-sea hydrothermal vent.</title>
        <authorList>
            <person name="Giovannelli D."/>
            <person name="Ferriera S."/>
            <person name="Johnson J."/>
            <person name="Kravitz S."/>
            <person name="Perez-Rodriguez I."/>
            <person name="Ricci J."/>
            <person name="O'Brien C."/>
            <person name="Voordeckers J.W."/>
            <person name="Bini E."/>
            <person name="Vetriani C."/>
        </authorList>
    </citation>
    <scope>NUCLEOTIDE SEQUENCE [LARGE SCALE GENOMIC DNA]</scope>
    <source>
        <strain evidence="2 3">TB-2</strain>
    </source>
</reference>